<organism evidence="8 9">
    <name type="scientific">Plantactinospora soyae</name>
    <dbReference type="NCBI Taxonomy" id="1544732"/>
    <lineage>
        <taxon>Bacteria</taxon>
        <taxon>Bacillati</taxon>
        <taxon>Actinomycetota</taxon>
        <taxon>Actinomycetes</taxon>
        <taxon>Micromonosporales</taxon>
        <taxon>Micromonosporaceae</taxon>
        <taxon>Plantactinospora</taxon>
    </lineage>
</organism>
<dbReference type="CDD" id="cd03224">
    <property type="entry name" value="ABC_TM1139_LivF_branched"/>
    <property type="match status" value="1"/>
</dbReference>
<dbReference type="Pfam" id="PF00005">
    <property type="entry name" value="ABC_tran"/>
    <property type="match status" value="1"/>
</dbReference>
<dbReference type="PROSITE" id="PS50893">
    <property type="entry name" value="ABC_TRANSPORTER_2"/>
    <property type="match status" value="1"/>
</dbReference>
<keyword evidence="5" id="KW-0029">Amino-acid transport</keyword>
<dbReference type="GO" id="GO:0015658">
    <property type="term" value="F:branched-chain amino acid transmembrane transporter activity"/>
    <property type="evidence" value="ECO:0007669"/>
    <property type="project" value="TreeGrafter"/>
</dbReference>
<protein>
    <submittedName>
        <fullName evidence="8">Branched-chain amino acid transport system ATP-binding protein</fullName>
    </submittedName>
</protein>
<reference evidence="8" key="1">
    <citation type="submission" date="2020-10" db="EMBL/GenBank/DDBJ databases">
        <title>Sequencing the genomes of 1000 actinobacteria strains.</title>
        <authorList>
            <person name="Klenk H.-P."/>
        </authorList>
    </citation>
    <scope>NUCLEOTIDE SEQUENCE</scope>
    <source>
        <strain evidence="8">DSM 46832</strain>
    </source>
</reference>
<evidence type="ECO:0000256" key="2">
    <source>
        <dbReference type="ARBA" id="ARBA00022448"/>
    </source>
</evidence>
<evidence type="ECO:0000259" key="7">
    <source>
        <dbReference type="PROSITE" id="PS50893"/>
    </source>
</evidence>
<keyword evidence="3" id="KW-0547">Nucleotide-binding</keyword>
<feature type="domain" description="ABC transporter" evidence="7">
    <location>
        <begin position="3"/>
        <end position="238"/>
    </location>
</feature>
<dbReference type="PANTHER" id="PTHR43820:SF4">
    <property type="entry name" value="HIGH-AFFINITY BRANCHED-CHAIN AMINO ACID TRANSPORT ATP-BINDING PROTEIN LIVF"/>
    <property type="match status" value="1"/>
</dbReference>
<evidence type="ECO:0000256" key="6">
    <source>
        <dbReference type="SAM" id="MobiDB-lite"/>
    </source>
</evidence>
<comment type="similarity">
    <text evidence="1">Belongs to the ABC transporter superfamily.</text>
</comment>
<keyword evidence="4 8" id="KW-0067">ATP-binding</keyword>
<sequence>MMLRVSGLFAGYDGGTVLHDIDLEVAAGRVHALVGRNGAGKSTLVHAIAGLLRPYRGVVSVDGRDLAGRPAHRVARAGVGLVPQGRRVFPRLTVAEHLSLAASLRRRDATGSGPNWTVPGVLELLPRLAERLRHRGNQLSGGEQQMLAIARALLTQPRVLLLDEPGEGLAPELAARVREVITGLASAGLSVLLVEQQLQHAVEVADRIAVLDYGRLVFADSTAAVRANPAPVEAVLSVAGAAIPDRTGSVPSGQESTPIGSGSARSVPTGGTERPALFADPPPDAHSSTSPSASPSSSAP</sequence>
<evidence type="ECO:0000256" key="1">
    <source>
        <dbReference type="ARBA" id="ARBA00005417"/>
    </source>
</evidence>
<dbReference type="InterPro" id="IPR017871">
    <property type="entry name" value="ABC_transporter-like_CS"/>
</dbReference>
<dbReference type="SMART" id="SM00382">
    <property type="entry name" value="AAA"/>
    <property type="match status" value="1"/>
</dbReference>
<evidence type="ECO:0000313" key="8">
    <source>
        <dbReference type="EMBL" id="MBE1491166.1"/>
    </source>
</evidence>
<evidence type="ECO:0000256" key="5">
    <source>
        <dbReference type="ARBA" id="ARBA00022970"/>
    </source>
</evidence>
<dbReference type="SUPFAM" id="SSF52540">
    <property type="entry name" value="P-loop containing nucleoside triphosphate hydrolases"/>
    <property type="match status" value="1"/>
</dbReference>
<evidence type="ECO:0000256" key="3">
    <source>
        <dbReference type="ARBA" id="ARBA00022741"/>
    </source>
</evidence>
<dbReference type="GO" id="GO:0015807">
    <property type="term" value="P:L-amino acid transport"/>
    <property type="evidence" value="ECO:0007669"/>
    <property type="project" value="TreeGrafter"/>
</dbReference>
<dbReference type="EMBL" id="JADBEB010000001">
    <property type="protein sequence ID" value="MBE1491166.1"/>
    <property type="molecule type" value="Genomic_DNA"/>
</dbReference>
<dbReference type="InterPro" id="IPR003593">
    <property type="entry name" value="AAA+_ATPase"/>
</dbReference>
<name>A0A927MDK9_9ACTN</name>
<keyword evidence="2" id="KW-0813">Transport</keyword>
<accession>A0A927MDK9</accession>
<dbReference type="PANTHER" id="PTHR43820">
    <property type="entry name" value="HIGH-AFFINITY BRANCHED-CHAIN AMINO ACID TRANSPORT ATP-BINDING PROTEIN LIVF"/>
    <property type="match status" value="1"/>
</dbReference>
<feature type="compositionally biased region" description="Low complexity" evidence="6">
    <location>
        <begin position="285"/>
        <end position="300"/>
    </location>
</feature>
<dbReference type="GO" id="GO:0016887">
    <property type="term" value="F:ATP hydrolysis activity"/>
    <property type="evidence" value="ECO:0007669"/>
    <property type="project" value="InterPro"/>
</dbReference>
<dbReference type="Gene3D" id="3.40.50.300">
    <property type="entry name" value="P-loop containing nucleotide triphosphate hydrolases"/>
    <property type="match status" value="1"/>
</dbReference>
<dbReference type="AlphaFoldDB" id="A0A927MDK9"/>
<evidence type="ECO:0000313" key="9">
    <source>
        <dbReference type="Proteomes" id="UP000649753"/>
    </source>
</evidence>
<comment type="caution">
    <text evidence="8">The sequence shown here is derived from an EMBL/GenBank/DDBJ whole genome shotgun (WGS) entry which is preliminary data.</text>
</comment>
<dbReference type="GO" id="GO:0005524">
    <property type="term" value="F:ATP binding"/>
    <property type="evidence" value="ECO:0007669"/>
    <property type="project" value="UniProtKB-KW"/>
</dbReference>
<gene>
    <name evidence="8" type="ORF">H4W31_006804</name>
</gene>
<dbReference type="Proteomes" id="UP000649753">
    <property type="component" value="Unassembled WGS sequence"/>
</dbReference>
<proteinExistence type="inferred from homology"/>
<feature type="region of interest" description="Disordered" evidence="6">
    <location>
        <begin position="244"/>
        <end position="300"/>
    </location>
</feature>
<dbReference type="PROSITE" id="PS00211">
    <property type="entry name" value="ABC_TRANSPORTER_1"/>
    <property type="match status" value="1"/>
</dbReference>
<dbReference type="InterPro" id="IPR052156">
    <property type="entry name" value="BCAA_Transport_ATP-bd_LivF"/>
</dbReference>
<dbReference type="InterPro" id="IPR027417">
    <property type="entry name" value="P-loop_NTPase"/>
</dbReference>
<keyword evidence="9" id="KW-1185">Reference proteome</keyword>
<evidence type="ECO:0000256" key="4">
    <source>
        <dbReference type="ARBA" id="ARBA00022840"/>
    </source>
</evidence>
<feature type="compositionally biased region" description="Polar residues" evidence="6">
    <location>
        <begin position="249"/>
        <end position="266"/>
    </location>
</feature>
<dbReference type="InterPro" id="IPR003439">
    <property type="entry name" value="ABC_transporter-like_ATP-bd"/>
</dbReference>